<feature type="compositionally biased region" description="Low complexity" evidence="7">
    <location>
        <begin position="44"/>
        <end position="57"/>
    </location>
</feature>
<dbReference type="GO" id="GO:0000981">
    <property type="term" value="F:DNA-binding transcription factor activity, RNA polymerase II-specific"/>
    <property type="evidence" value="ECO:0007669"/>
    <property type="project" value="UniProtKB-ARBA"/>
</dbReference>
<evidence type="ECO:0000259" key="8">
    <source>
        <dbReference type="PROSITE" id="PS50157"/>
    </source>
</evidence>
<feature type="region of interest" description="Disordered" evidence="7">
    <location>
        <begin position="37"/>
        <end position="83"/>
    </location>
</feature>
<evidence type="ECO:0000256" key="6">
    <source>
        <dbReference type="SAM" id="Coils"/>
    </source>
</evidence>
<dbReference type="RefSeq" id="XP_033458285.1">
    <property type="nucleotide sequence ID" value="XM_033603312.1"/>
</dbReference>
<dbReference type="GO" id="GO:0000978">
    <property type="term" value="F:RNA polymerase II cis-regulatory region sequence-specific DNA binding"/>
    <property type="evidence" value="ECO:0007669"/>
    <property type="project" value="UniProtKB-ARBA"/>
</dbReference>
<keyword evidence="6" id="KW-0175">Coiled coil</keyword>
<dbReference type="PANTHER" id="PTHR36167:SF4">
    <property type="entry name" value="FUNGAL N-TERMINAL DOMAIN-CONTAINING PROTEIN"/>
    <property type="match status" value="1"/>
</dbReference>
<dbReference type="FunFam" id="3.30.160.60:FF:000072">
    <property type="entry name" value="zinc finger protein 143 isoform X1"/>
    <property type="match status" value="1"/>
</dbReference>
<dbReference type="GeneID" id="54361112"/>
<feature type="compositionally biased region" description="Polar residues" evidence="7">
    <location>
        <begin position="62"/>
        <end position="77"/>
    </location>
</feature>
<feature type="region of interest" description="Disordered" evidence="7">
    <location>
        <begin position="116"/>
        <end position="168"/>
    </location>
</feature>
<reference evidence="10" key="3">
    <citation type="submission" date="2025-08" db="UniProtKB">
        <authorList>
            <consortium name="RefSeq"/>
        </authorList>
    </citation>
    <scope>IDENTIFICATION</scope>
    <source>
        <strain evidence="10">CBS 342.82</strain>
    </source>
</reference>
<dbReference type="PROSITE" id="PS50157">
    <property type="entry name" value="ZINC_FINGER_C2H2_2"/>
    <property type="match status" value="1"/>
</dbReference>
<dbReference type="InterPro" id="IPR039327">
    <property type="entry name" value="CON7-like"/>
</dbReference>
<feature type="coiled-coil region" evidence="6">
    <location>
        <begin position="218"/>
        <end position="245"/>
    </location>
</feature>
<reference evidence="10" key="2">
    <citation type="submission" date="2020-04" db="EMBL/GenBank/DDBJ databases">
        <authorList>
            <consortium name="NCBI Genome Project"/>
        </authorList>
    </citation>
    <scope>NUCLEOTIDE SEQUENCE</scope>
    <source>
        <strain evidence="10">CBS 342.82</strain>
    </source>
</reference>
<proteinExistence type="predicted"/>
<gene>
    <name evidence="10" type="ORF">K489DRAFT_372170</name>
</gene>
<dbReference type="SMART" id="SM00355">
    <property type="entry name" value="ZnF_C2H2"/>
    <property type="match status" value="1"/>
</dbReference>
<protein>
    <recommendedName>
        <fullName evidence="8">C2H2-type domain-containing protein</fullName>
    </recommendedName>
</protein>
<keyword evidence="1" id="KW-0479">Metal-binding</keyword>
<sequence>MDSLFAMDQYYSSTSITSIEDTDPKFELESYETVLPSSEVDACSTKTSSPDPKSSPSERAASDTSASPRDTQTWNNSNRRRKRHEEIHRPYVCGWDGCNKAYGRLNHLNTHIAIHRHGQRRTGMDFPAASRKKAPRTPVPEIPCEQPALSSSSSSRSSLSGTSPMGTSCSDEPFNFCTPLEWSTPFFEGCEQATNETPMIANNFTYLEATKMRQEHDRNQTLTRVKTLEQERNAVAEELSRLDQRILSERHAFACSQQNLERTLDEMSQWRYPQGDESMWFQ</sequence>
<dbReference type="GO" id="GO:0008270">
    <property type="term" value="F:zinc ion binding"/>
    <property type="evidence" value="ECO:0007669"/>
    <property type="project" value="UniProtKB-KW"/>
</dbReference>
<evidence type="ECO:0000313" key="10">
    <source>
        <dbReference type="RefSeq" id="XP_033458285.1"/>
    </source>
</evidence>
<evidence type="ECO:0000256" key="7">
    <source>
        <dbReference type="SAM" id="MobiDB-lite"/>
    </source>
</evidence>
<keyword evidence="2" id="KW-0677">Repeat</keyword>
<keyword evidence="3 5" id="KW-0863">Zinc-finger</keyword>
<keyword evidence="4" id="KW-0862">Zinc</keyword>
<evidence type="ECO:0000256" key="2">
    <source>
        <dbReference type="ARBA" id="ARBA00022737"/>
    </source>
</evidence>
<evidence type="ECO:0000256" key="1">
    <source>
        <dbReference type="ARBA" id="ARBA00022723"/>
    </source>
</evidence>
<feature type="domain" description="C2H2-type" evidence="8">
    <location>
        <begin position="91"/>
        <end position="120"/>
    </location>
</feature>
<evidence type="ECO:0000256" key="3">
    <source>
        <dbReference type="ARBA" id="ARBA00022771"/>
    </source>
</evidence>
<evidence type="ECO:0000313" key="9">
    <source>
        <dbReference type="Proteomes" id="UP000504637"/>
    </source>
</evidence>
<evidence type="ECO:0000256" key="4">
    <source>
        <dbReference type="ARBA" id="ARBA00022833"/>
    </source>
</evidence>
<keyword evidence="9" id="KW-1185">Reference proteome</keyword>
<dbReference type="PANTHER" id="PTHR36167">
    <property type="entry name" value="C2H2 FINGER DOMAIN TRANSCRIPTION FACTOR (EUROFUNG)-RELATED"/>
    <property type="match status" value="1"/>
</dbReference>
<name>A0A6J3M167_9PEZI</name>
<accession>A0A6J3M167</accession>
<dbReference type="AlphaFoldDB" id="A0A6J3M167"/>
<dbReference type="InterPro" id="IPR013087">
    <property type="entry name" value="Znf_C2H2_type"/>
</dbReference>
<dbReference type="SUPFAM" id="SSF57667">
    <property type="entry name" value="beta-beta-alpha zinc fingers"/>
    <property type="match status" value="1"/>
</dbReference>
<organism evidence="10">
    <name type="scientific">Dissoconium aciculare CBS 342.82</name>
    <dbReference type="NCBI Taxonomy" id="1314786"/>
    <lineage>
        <taxon>Eukaryota</taxon>
        <taxon>Fungi</taxon>
        <taxon>Dikarya</taxon>
        <taxon>Ascomycota</taxon>
        <taxon>Pezizomycotina</taxon>
        <taxon>Dothideomycetes</taxon>
        <taxon>Dothideomycetidae</taxon>
        <taxon>Mycosphaerellales</taxon>
        <taxon>Dissoconiaceae</taxon>
        <taxon>Dissoconium</taxon>
    </lineage>
</organism>
<reference evidence="10" key="1">
    <citation type="submission" date="2020-01" db="EMBL/GenBank/DDBJ databases">
        <authorList>
            <consortium name="DOE Joint Genome Institute"/>
            <person name="Haridas S."/>
            <person name="Albert R."/>
            <person name="Binder M."/>
            <person name="Bloem J."/>
            <person name="Labutti K."/>
            <person name="Salamov A."/>
            <person name="Andreopoulos B."/>
            <person name="Baker S.E."/>
            <person name="Barry K."/>
            <person name="Bills G."/>
            <person name="Bluhm B.H."/>
            <person name="Cannon C."/>
            <person name="Castanera R."/>
            <person name="Culley D.E."/>
            <person name="Daum C."/>
            <person name="Ezra D."/>
            <person name="Gonzalez J.B."/>
            <person name="Henrissat B."/>
            <person name="Kuo A."/>
            <person name="Liang C."/>
            <person name="Lipzen A."/>
            <person name="Lutzoni F."/>
            <person name="Magnuson J."/>
            <person name="Mondo S."/>
            <person name="Nolan M."/>
            <person name="Ohm R."/>
            <person name="Pangilinan J."/>
            <person name="Park H.-J."/>
            <person name="Ramirez L."/>
            <person name="Alfaro M."/>
            <person name="Sun H."/>
            <person name="Tritt A."/>
            <person name="Yoshinaga Y."/>
            <person name="Zwiers L.-H."/>
            <person name="Turgeon B.G."/>
            <person name="Goodwin S.B."/>
            <person name="Spatafora J.W."/>
            <person name="Crous P.W."/>
            <person name="Grigoriev I.V."/>
        </authorList>
    </citation>
    <scope>NUCLEOTIDE SEQUENCE</scope>
    <source>
        <strain evidence="10">CBS 342.82</strain>
    </source>
</reference>
<dbReference type="OrthoDB" id="1939603at2759"/>
<dbReference type="Proteomes" id="UP000504637">
    <property type="component" value="Unplaced"/>
</dbReference>
<feature type="compositionally biased region" description="Low complexity" evidence="7">
    <location>
        <begin position="149"/>
        <end position="160"/>
    </location>
</feature>
<evidence type="ECO:0000256" key="5">
    <source>
        <dbReference type="PROSITE-ProRule" id="PRU00042"/>
    </source>
</evidence>
<dbReference type="InterPro" id="IPR036236">
    <property type="entry name" value="Znf_C2H2_sf"/>
</dbReference>
<dbReference type="Gene3D" id="3.30.160.60">
    <property type="entry name" value="Classic Zinc Finger"/>
    <property type="match status" value="1"/>
</dbReference>
<dbReference type="PROSITE" id="PS00028">
    <property type="entry name" value="ZINC_FINGER_C2H2_1"/>
    <property type="match status" value="1"/>
</dbReference>